<proteinExistence type="predicted"/>
<evidence type="ECO:0000313" key="1">
    <source>
        <dbReference type="EMBL" id="KIJ28469.1"/>
    </source>
</evidence>
<accession>A0A0C9U2U3</accession>
<name>A0A0C9U2U3_SPHS4</name>
<protein>
    <submittedName>
        <fullName evidence="1">Unplaced genomic scaffold SPHSTscaffold_230, whole genome shotgun sequence</fullName>
    </submittedName>
</protein>
<reference evidence="1 2" key="1">
    <citation type="submission" date="2014-06" db="EMBL/GenBank/DDBJ databases">
        <title>Evolutionary Origins and Diversification of the Mycorrhizal Mutualists.</title>
        <authorList>
            <consortium name="DOE Joint Genome Institute"/>
            <consortium name="Mycorrhizal Genomics Consortium"/>
            <person name="Kohler A."/>
            <person name="Kuo A."/>
            <person name="Nagy L.G."/>
            <person name="Floudas D."/>
            <person name="Copeland A."/>
            <person name="Barry K.W."/>
            <person name="Cichocki N."/>
            <person name="Veneault-Fourrey C."/>
            <person name="LaButti K."/>
            <person name="Lindquist E.A."/>
            <person name="Lipzen A."/>
            <person name="Lundell T."/>
            <person name="Morin E."/>
            <person name="Murat C."/>
            <person name="Riley R."/>
            <person name="Ohm R."/>
            <person name="Sun H."/>
            <person name="Tunlid A."/>
            <person name="Henrissat B."/>
            <person name="Grigoriev I.V."/>
            <person name="Hibbett D.S."/>
            <person name="Martin F."/>
        </authorList>
    </citation>
    <scope>NUCLEOTIDE SEQUENCE [LARGE SCALE GENOMIC DNA]</scope>
    <source>
        <strain evidence="1 2">SS14</strain>
    </source>
</reference>
<evidence type="ECO:0000313" key="2">
    <source>
        <dbReference type="Proteomes" id="UP000054279"/>
    </source>
</evidence>
<dbReference type="HOGENOM" id="CLU_1441900_0_0_1"/>
<gene>
    <name evidence="1" type="ORF">M422DRAFT_270244</name>
</gene>
<dbReference type="AlphaFoldDB" id="A0A0C9U2U3"/>
<keyword evidence="2" id="KW-1185">Reference proteome</keyword>
<dbReference type="EMBL" id="KN837305">
    <property type="protein sequence ID" value="KIJ28469.1"/>
    <property type="molecule type" value="Genomic_DNA"/>
</dbReference>
<dbReference type="Proteomes" id="UP000054279">
    <property type="component" value="Unassembled WGS sequence"/>
</dbReference>
<sequence length="188" mass="21628">MMKKTRKAQRYAKKCTAPIGTMITAQELQHKYDKAMNKQKALHWKNWVEEITEQMVWTAHKYVTQPSASINTTRIPMLKTSEGYKASSSKDKAKVLLNTFSPPSPEADLSDVNDSNYLAAMHYDEISKEELKSAIKDLNLYKALDWMAYQMWSSSRQPTSSNPSVQVPPQRHHIGTYQANPISNYWRV</sequence>
<organism evidence="1 2">
    <name type="scientific">Sphaerobolus stellatus (strain SS14)</name>
    <dbReference type="NCBI Taxonomy" id="990650"/>
    <lineage>
        <taxon>Eukaryota</taxon>
        <taxon>Fungi</taxon>
        <taxon>Dikarya</taxon>
        <taxon>Basidiomycota</taxon>
        <taxon>Agaricomycotina</taxon>
        <taxon>Agaricomycetes</taxon>
        <taxon>Phallomycetidae</taxon>
        <taxon>Geastrales</taxon>
        <taxon>Sphaerobolaceae</taxon>
        <taxon>Sphaerobolus</taxon>
    </lineage>
</organism>